<accession>A0A225WYZ1</accession>
<dbReference type="InterPro" id="IPR036397">
    <property type="entry name" value="RNaseH_sf"/>
</dbReference>
<organism evidence="2 3">
    <name type="scientific">Phytophthora megakarya</name>
    <dbReference type="NCBI Taxonomy" id="4795"/>
    <lineage>
        <taxon>Eukaryota</taxon>
        <taxon>Sar</taxon>
        <taxon>Stramenopiles</taxon>
        <taxon>Oomycota</taxon>
        <taxon>Peronosporomycetes</taxon>
        <taxon>Peronosporales</taxon>
        <taxon>Peronosporaceae</taxon>
        <taxon>Phytophthora</taxon>
    </lineage>
</organism>
<evidence type="ECO:0000313" key="3">
    <source>
        <dbReference type="Proteomes" id="UP000198211"/>
    </source>
</evidence>
<keyword evidence="3" id="KW-1185">Reference proteome</keyword>
<gene>
    <name evidence="2" type="ORF">PHMEG_0002340</name>
</gene>
<dbReference type="PANTHER" id="PTHR33889">
    <property type="entry name" value="OS04G0681850 PROTEIN"/>
    <property type="match status" value="1"/>
</dbReference>
<dbReference type="OrthoDB" id="123105at2759"/>
<dbReference type="PANTHER" id="PTHR33889:SF7">
    <property type="entry name" value="OS04G0681850 PROTEIN"/>
    <property type="match status" value="1"/>
</dbReference>
<protein>
    <submittedName>
        <fullName evidence="2">Mariner Transposase</fullName>
    </submittedName>
</protein>
<dbReference type="Pfam" id="PF24964">
    <property type="entry name" value="DUF7769"/>
    <property type="match status" value="1"/>
</dbReference>
<name>A0A225WYZ1_9STRA</name>
<comment type="caution">
    <text evidence="2">The sequence shown here is derived from an EMBL/GenBank/DDBJ whole genome shotgun (WGS) entry which is preliminary data.</text>
</comment>
<feature type="domain" description="DUF7769" evidence="1">
    <location>
        <begin position="8"/>
        <end position="60"/>
    </location>
</feature>
<dbReference type="Gene3D" id="3.30.420.10">
    <property type="entry name" value="Ribonuclease H-like superfamily/Ribonuclease H"/>
    <property type="match status" value="1"/>
</dbReference>
<reference evidence="3" key="1">
    <citation type="submission" date="2017-03" db="EMBL/GenBank/DDBJ databases">
        <title>Phytopthora megakarya and P. palmivora, two closely related causual agents of cacao black pod achieved similar genome size and gene model numbers by different mechanisms.</title>
        <authorList>
            <person name="Ali S."/>
            <person name="Shao J."/>
            <person name="Larry D.J."/>
            <person name="Kronmiller B."/>
            <person name="Shen D."/>
            <person name="Strem M.D."/>
            <person name="Melnick R.L."/>
            <person name="Guiltinan M.J."/>
            <person name="Tyler B.M."/>
            <person name="Meinhardt L.W."/>
            <person name="Bailey B.A."/>
        </authorList>
    </citation>
    <scope>NUCLEOTIDE SEQUENCE [LARGE SCALE GENOMIC DNA]</scope>
    <source>
        <strain evidence="3">zdho120</strain>
    </source>
</reference>
<evidence type="ECO:0000313" key="2">
    <source>
        <dbReference type="EMBL" id="OWZ22886.1"/>
    </source>
</evidence>
<dbReference type="AlphaFoldDB" id="A0A225WYZ1"/>
<proteinExistence type="predicted"/>
<dbReference type="InterPro" id="IPR056671">
    <property type="entry name" value="DUF7769"/>
</dbReference>
<dbReference type="GO" id="GO:0003676">
    <property type="term" value="F:nucleic acid binding"/>
    <property type="evidence" value="ECO:0007669"/>
    <property type="project" value="InterPro"/>
</dbReference>
<dbReference type="Proteomes" id="UP000198211">
    <property type="component" value="Unassembled WGS sequence"/>
</dbReference>
<dbReference type="EMBL" id="NBNE01000102">
    <property type="protein sequence ID" value="OWZ22886.1"/>
    <property type="molecule type" value="Genomic_DNA"/>
</dbReference>
<evidence type="ECO:0000259" key="1">
    <source>
        <dbReference type="Pfam" id="PF24964"/>
    </source>
</evidence>
<sequence length="219" mass="24924">MGKSSLDDSTRRAILLHLLIASTGGELPRGAKTSAATKFNVHRHTVDRIWSRYNDSVAAGDLSGDVSSRYKGNSGRKGYDRVELAAKIRSVPVEQRTNYRQTAKSLGLSVGLIFNMMTNKEMVKRTTTIKPILKPSNRERRLQWALGYVDDTPLPNSQNDGHAFDPMLNLIHIDEKWFNHDKKTRRYFMLPDEEPPQRHLQSARHVEKTMFLAAVARPR</sequence>